<dbReference type="EC" id="3.4.21.102" evidence="6"/>
<dbReference type="FunFam" id="2.30.42.10:FF:000063">
    <property type="entry name" value="Peptidase, S41 family"/>
    <property type="match status" value="1"/>
</dbReference>
<dbReference type="Pfam" id="PF17820">
    <property type="entry name" value="PDZ_6"/>
    <property type="match status" value="1"/>
</dbReference>
<dbReference type="SUPFAM" id="SSF50156">
    <property type="entry name" value="PDZ domain-like"/>
    <property type="match status" value="1"/>
</dbReference>
<evidence type="ECO:0000256" key="6">
    <source>
        <dbReference type="ARBA" id="ARBA00066637"/>
    </source>
</evidence>
<dbReference type="GO" id="GO:0006508">
    <property type="term" value="P:proteolysis"/>
    <property type="evidence" value="ECO:0007669"/>
    <property type="project" value="UniProtKB-KW"/>
</dbReference>
<gene>
    <name evidence="10" type="ORF">BA70_14030</name>
</gene>
<accession>A0A081LDW6</accession>
<dbReference type="Gene3D" id="3.90.226.10">
    <property type="entry name" value="2-enoyl-CoA Hydratase, Chain A, domain 1"/>
    <property type="match status" value="1"/>
</dbReference>
<dbReference type="GO" id="GO:0004252">
    <property type="term" value="F:serine-type endopeptidase activity"/>
    <property type="evidence" value="ECO:0007669"/>
    <property type="project" value="UniProtKB-EC"/>
</dbReference>
<dbReference type="GO" id="GO:0030288">
    <property type="term" value="C:outer membrane-bounded periplasmic space"/>
    <property type="evidence" value="ECO:0007669"/>
    <property type="project" value="TreeGrafter"/>
</dbReference>
<dbReference type="InterPro" id="IPR005151">
    <property type="entry name" value="Tail-specific_protease"/>
</dbReference>
<dbReference type="SUPFAM" id="SSF52096">
    <property type="entry name" value="ClpP/crotonase"/>
    <property type="match status" value="1"/>
</dbReference>
<keyword evidence="3 7" id="KW-0378">Hydrolase</keyword>
<dbReference type="InterPro" id="IPR055210">
    <property type="entry name" value="CtpA/B_N"/>
</dbReference>
<evidence type="ECO:0000259" key="9">
    <source>
        <dbReference type="PROSITE" id="PS50106"/>
    </source>
</evidence>
<dbReference type="InterPro" id="IPR029045">
    <property type="entry name" value="ClpP/crotonase-like_dom_sf"/>
</dbReference>
<dbReference type="SMART" id="SM00245">
    <property type="entry name" value="TSPc"/>
    <property type="match status" value="1"/>
</dbReference>
<feature type="signal peptide" evidence="8">
    <location>
        <begin position="1"/>
        <end position="24"/>
    </location>
</feature>
<dbReference type="eggNOG" id="COG0793">
    <property type="taxonomic scope" value="Bacteria"/>
</dbReference>
<feature type="domain" description="PDZ" evidence="9">
    <location>
        <begin position="91"/>
        <end position="155"/>
    </location>
</feature>
<dbReference type="CDD" id="cd07560">
    <property type="entry name" value="Peptidase_S41_CPP"/>
    <property type="match status" value="1"/>
</dbReference>
<comment type="caution">
    <text evidence="10">The sequence shown here is derived from an EMBL/GenBank/DDBJ whole genome shotgun (WGS) entry which is preliminary data.</text>
</comment>
<evidence type="ECO:0000256" key="4">
    <source>
        <dbReference type="ARBA" id="ARBA00022825"/>
    </source>
</evidence>
<sequence>MKKQFKFVIAILVTAALSSVITFVITKQGAVSVSGDEKFSKLMAAYTKVKDEYYEKTDDQKLVDGAIQGMIASLDDPYSTYMDQEEAEGFNNTISSSFEGIGAQVEEKDGQILIVAPIKGSPAEKAGLKPHDRILKVDGKSTKGMSVNKAVSLIRGKKGTDVKLHLNRQGVGNVDVNITRDTIPLETVYAKLTKDKIGEIQITSFAETTSKELDKAIDDLEKKGAKGFVIDLRDNPGGIMTEAIEMSNDFIDKGKVIMQVEEKGKKQVYKAEKERKVHQPAVVLVNGGSASAAEIMAAALHQSSGIQIVGEKTFGKGTVQNAQSYNDGSSVKLTIAKWLTPNGSWIHKKGIEPQVKASLPSYAKLPYLSPKKTYQLHDNGDEVKAAQKMFQALGYKAKANGEYDQAFQSIVKSFQTDHDLKADGILTGDTTTVLMTNIQDKLKKNDTQMKKAIEVLKKEMK</sequence>
<dbReference type="Proteomes" id="UP000028091">
    <property type="component" value="Unassembled WGS sequence"/>
</dbReference>
<dbReference type="InterPro" id="IPR004447">
    <property type="entry name" value="Peptidase_S41A"/>
</dbReference>
<keyword evidence="2 7" id="KW-0645">Protease</keyword>
<dbReference type="NCBIfam" id="TIGR00225">
    <property type="entry name" value="prc"/>
    <property type="match status" value="1"/>
</dbReference>
<dbReference type="PANTHER" id="PTHR32060">
    <property type="entry name" value="TAIL-SPECIFIC PROTEASE"/>
    <property type="match status" value="1"/>
</dbReference>
<protein>
    <recommendedName>
        <fullName evidence="6">C-terminal processing peptidase</fullName>
        <ecNumber evidence="6">3.4.21.102</ecNumber>
    </recommendedName>
</protein>
<evidence type="ECO:0000256" key="5">
    <source>
        <dbReference type="ARBA" id="ARBA00051784"/>
    </source>
</evidence>
<dbReference type="SMART" id="SM00228">
    <property type="entry name" value="PDZ"/>
    <property type="match status" value="1"/>
</dbReference>
<evidence type="ECO:0000313" key="11">
    <source>
        <dbReference type="Proteomes" id="UP000028091"/>
    </source>
</evidence>
<proteinExistence type="inferred from homology"/>
<dbReference type="RefSeq" id="WP_034319389.1">
    <property type="nucleotide sequence ID" value="NZ_JOTP01000004.1"/>
</dbReference>
<dbReference type="EMBL" id="JOTP01000004">
    <property type="protein sequence ID" value="KEP27442.1"/>
    <property type="molecule type" value="Genomic_DNA"/>
</dbReference>
<dbReference type="InterPro" id="IPR001478">
    <property type="entry name" value="PDZ"/>
</dbReference>
<dbReference type="InterPro" id="IPR036366">
    <property type="entry name" value="PGBDSf"/>
</dbReference>
<evidence type="ECO:0000313" key="10">
    <source>
        <dbReference type="EMBL" id="KEP27442.1"/>
    </source>
</evidence>
<dbReference type="InterPro" id="IPR036034">
    <property type="entry name" value="PDZ_sf"/>
</dbReference>
<dbReference type="Pfam" id="PF01471">
    <property type="entry name" value="PG_binding_1"/>
    <property type="match status" value="1"/>
</dbReference>
<dbReference type="Gene3D" id="3.30.750.44">
    <property type="match status" value="1"/>
</dbReference>
<evidence type="ECO:0000256" key="2">
    <source>
        <dbReference type="ARBA" id="ARBA00022670"/>
    </source>
</evidence>
<reference evidence="10 11" key="1">
    <citation type="submission" date="2012-09" db="EMBL/GenBank/DDBJ databases">
        <title>Genome Sequence of Bacillus sp. DW5-4.</title>
        <authorList>
            <person name="Lai Q."/>
            <person name="Liu Y."/>
            <person name="Shao Z."/>
        </authorList>
    </citation>
    <scope>NUCLEOTIDE SEQUENCE [LARGE SCALE GENOMIC DNA]</scope>
    <source>
        <strain evidence="10 11">DW5-4</strain>
    </source>
</reference>
<dbReference type="InterPro" id="IPR036365">
    <property type="entry name" value="PGBD-like_sf"/>
</dbReference>
<dbReference type="OrthoDB" id="9812068at2"/>
<evidence type="ECO:0000256" key="7">
    <source>
        <dbReference type="RuleBase" id="RU004404"/>
    </source>
</evidence>
<comment type="catalytic activity">
    <reaction evidence="5">
        <text>The enzyme shows specific recognition of a C-terminal tripeptide, Xaa-Yaa-Zaa, in which Xaa is preferably Ala or Leu, Yaa is preferably Ala or Tyr, and Zaa is preferably Ala, but then cleaves at a variable distance from the C-terminus. A typical cleavage is -Ala-Ala-|-Arg-Ala-Ala-Lys-Glu-Asn-Tyr-Ala-Leu-Ala-Ala.</text>
        <dbReference type="EC" id="3.4.21.102"/>
    </reaction>
</comment>
<dbReference type="InterPro" id="IPR041489">
    <property type="entry name" value="PDZ_6"/>
</dbReference>
<dbReference type="GO" id="GO:0007165">
    <property type="term" value="P:signal transduction"/>
    <property type="evidence" value="ECO:0007669"/>
    <property type="project" value="TreeGrafter"/>
</dbReference>
<dbReference type="InterPro" id="IPR002477">
    <property type="entry name" value="Peptidoglycan-bd-like"/>
</dbReference>
<dbReference type="PANTHER" id="PTHR32060:SF30">
    <property type="entry name" value="CARBOXY-TERMINAL PROCESSING PROTEASE CTPA"/>
    <property type="match status" value="1"/>
</dbReference>
<dbReference type="Pfam" id="PF22694">
    <property type="entry name" value="CtpB_N-like"/>
    <property type="match status" value="1"/>
</dbReference>
<keyword evidence="8" id="KW-0732">Signal</keyword>
<dbReference type="SUPFAM" id="SSF47090">
    <property type="entry name" value="PGBD-like"/>
    <property type="match status" value="1"/>
</dbReference>
<keyword evidence="4 7" id="KW-0720">Serine protease</keyword>
<dbReference type="Gene3D" id="1.10.101.10">
    <property type="entry name" value="PGBD-like superfamily/PGBD"/>
    <property type="match status" value="1"/>
</dbReference>
<dbReference type="AlphaFoldDB" id="A0A081LDW6"/>
<organism evidence="10 11">
    <name type="scientific">Bacillus zhangzhouensis</name>
    <dbReference type="NCBI Taxonomy" id="1178540"/>
    <lineage>
        <taxon>Bacteria</taxon>
        <taxon>Bacillati</taxon>
        <taxon>Bacillota</taxon>
        <taxon>Bacilli</taxon>
        <taxon>Bacillales</taxon>
        <taxon>Bacillaceae</taxon>
        <taxon>Bacillus</taxon>
    </lineage>
</organism>
<dbReference type="CDD" id="cd06782">
    <property type="entry name" value="cpPDZ_CPP-like"/>
    <property type="match status" value="1"/>
</dbReference>
<dbReference type="Gene3D" id="2.30.42.10">
    <property type="match status" value="1"/>
</dbReference>
<evidence type="ECO:0000256" key="3">
    <source>
        <dbReference type="ARBA" id="ARBA00022801"/>
    </source>
</evidence>
<evidence type="ECO:0000256" key="1">
    <source>
        <dbReference type="ARBA" id="ARBA00009179"/>
    </source>
</evidence>
<evidence type="ECO:0000256" key="8">
    <source>
        <dbReference type="SAM" id="SignalP"/>
    </source>
</evidence>
<keyword evidence="11" id="KW-1185">Reference proteome</keyword>
<dbReference type="FunFam" id="3.30.750.44:FF:000001">
    <property type="entry name" value="S41 family peptidase"/>
    <property type="match status" value="1"/>
</dbReference>
<comment type="similarity">
    <text evidence="1 7">Belongs to the peptidase S41A family.</text>
</comment>
<dbReference type="Pfam" id="PF03572">
    <property type="entry name" value="Peptidase_S41"/>
    <property type="match status" value="1"/>
</dbReference>
<feature type="chain" id="PRO_5038893721" description="C-terminal processing peptidase" evidence="8">
    <location>
        <begin position="25"/>
        <end position="461"/>
    </location>
</feature>
<name>A0A081LDW6_9BACI</name>
<dbReference type="PROSITE" id="PS50106">
    <property type="entry name" value="PDZ"/>
    <property type="match status" value="1"/>
</dbReference>